<proteinExistence type="predicted"/>
<keyword evidence="3" id="KW-1185">Reference proteome</keyword>
<dbReference type="EMBL" id="JAZHXI010000012">
    <property type="protein sequence ID" value="KAL2065672.1"/>
    <property type="molecule type" value="Genomic_DNA"/>
</dbReference>
<reference evidence="2 3" key="1">
    <citation type="journal article" date="2024" name="Commun. Biol.">
        <title>Comparative genomic analysis of thermophilic fungi reveals convergent evolutionary adaptations and gene losses.</title>
        <authorList>
            <person name="Steindorff A.S."/>
            <person name="Aguilar-Pontes M.V."/>
            <person name="Robinson A.J."/>
            <person name="Andreopoulos B."/>
            <person name="LaButti K."/>
            <person name="Kuo A."/>
            <person name="Mondo S."/>
            <person name="Riley R."/>
            <person name="Otillar R."/>
            <person name="Haridas S."/>
            <person name="Lipzen A."/>
            <person name="Grimwood J."/>
            <person name="Schmutz J."/>
            <person name="Clum A."/>
            <person name="Reid I.D."/>
            <person name="Moisan M.C."/>
            <person name="Butler G."/>
            <person name="Nguyen T.T.M."/>
            <person name="Dewar K."/>
            <person name="Conant G."/>
            <person name="Drula E."/>
            <person name="Henrissat B."/>
            <person name="Hansel C."/>
            <person name="Singer S."/>
            <person name="Hutchinson M.I."/>
            <person name="de Vries R.P."/>
            <person name="Natvig D.O."/>
            <person name="Powell A.J."/>
            <person name="Tsang A."/>
            <person name="Grigoriev I.V."/>
        </authorList>
    </citation>
    <scope>NUCLEOTIDE SEQUENCE [LARGE SCALE GENOMIC DNA]</scope>
    <source>
        <strain evidence="2 3">CBS 494.80</strain>
    </source>
</reference>
<evidence type="ECO:0000313" key="3">
    <source>
        <dbReference type="Proteomes" id="UP001595075"/>
    </source>
</evidence>
<sequence length="111" mass="12288">MHINHLLLSLPLLAPLTLACVNTFTQVQSNLLTGFIQDNGIQVCTATNRARGLDNHFWFDCIRGFAAWTDDGRLVAYAHDGVDYRMRPQSCAEDVGLNNQKMILCAGAAYC</sequence>
<dbReference type="Proteomes" id="UP001595075">
    <property type="component" value="Unassembled WGS sequence"/>
</dbReference>
<evidence type="ECO:0000313" key="2">
    <source>
        <dbReference type="EMBL" id="KAL2065672.1"/>
    </source>
</evidence>
<evidence type="ECO:0000256" key="1">
    <source>
        <dbReference type="SAM" id="SignalP"/>
    </source>
</evidence>
<feature type="chain" id="PRO_5047090419" evidence="1">
    <location>
        <begin position="20"/>
        <end position="111"/>
    </location>
</feature>
<keyword evidence="1" id="KW-0732">Signal</keyword>
<accession>A0ABR4C828</accession>
<organism evidence="2 3">
    <name type="scientific">Oculimacula yallundae</name>
    <dbReference type="NCBI Taxonomy" id="86028"/>
    <lineage>
        <taxon>Eukaryota</taxon>
        <taxon>Fungi</taxon>
        <taxon>Dikarya</taxon>
        <taxon>Ascomycota</taxon>
        <taxon>Pezizomycotina</taxon>
        <taxon>Leotiomycetes</taxon>
        <taxon>Helotiales</taxon>
        <taxon>Ploettnerulaceae</taxon>
        <taxon>Oculimacula</taxon>
    </lineage>
</organism>
<comment type="caution">
    <text evidence="2">The sequence shown here is derived from an EMBL/GenBank/DDBJ whole genome shotgun (WGS) entry which is preliminary data.</text>
</comment>
<gene>
    <name evidence="2" type="ORF">VTL71DRAFT_3342</name>
</gene>
<feature type="signal peptide" evidence="1">
    <location>
        <begin position="1"/>
        <end position="19"/>
    </location>
</feature>
<name>A0ABR4C828_9HELO</name>
<protein>
    <submittedName>
        <fullName evidence="2">Uncharacterized protein</fullName>
    </submittedName>
</protein>